<sequence>MRAPESAVPVGVRCQALCPAVQRLHELAWRPGASMHAAWWDHLGLSAWKTDYDRHPGCRRALDALIVQRRGFPAAPLPAVLSDEQKRMLSLESRLPMLVVALGIVVARAPELLMLGSYRRQLLPVLGSDGCDQLAALIPEGRGAMAVEPPSPLVEWLRGLGSHWLEQTLPGSVIWQALSACLPPVSASAAGGPVIAPPGLALPMLFRLDRLL</sequence>
<dbReference type="Proteomes" id="UP000318141">
    <property type="component" value="Unassembled WGS sequence"/>
</dbReference>
<dbReference type="AlphaFoldDB" id="A0A562BI79"/>
<evidence type="ECO:0000313" key="2">
    <source>
        <dbReference type="Proteomes" id="UP000318141"/>
    </source>
</evidence>
<dbReference type="EMBL" id="VLJN01000020">
    <property type="protein sequence ID" value="TWG84967.1"/>
    <property type="molecule type" value="Genomic_DNA"/>
</dbReference>
<gene>
    <name evidence="1" type="ORF">L602_002700000590</name>
</gene>
<reference evidence="1 2" key="1">
    <citation type="submission" date="2019-07" db="EMBL/GenBank/DDBJ databases">
        <title>Genome sequencing of lignin-degrading bacterial isolates.</title>
        <authorList>
            <person name="Gladden J."/>
        </authorList>
    </citation>
    <scope>NUCLEOTIDE SEQUENCE [LARGE SCALE GENOMIC DNA]</scope>
    <source>
        <strain evidence="1 2">J11</strain>
    </source>
</reference>
<name>A0A562BI79_9BURK</name>
<dbReference type="InterPro" id="IPR025292">
    <property type="entry name" value="T3SS_LEE_assoc"/>
</dbReference>
<proteinExistence type="predicted"/>
<protein>
    <submittedName>
        <fullName evidence="1">Type III secretion system (T3SS) protein LEE</fullName>
    </submittedName>
</protein>
<evidence type="ECO:0000313" key="1">
    <source>
        <dbReference type="EMBL" id="TWG84967.1"/>
    </source>
</evidence>
<dbReference type="Pfam" id="PF13327">
    <property type="entry name" value="T3SS_LEE_assoc"/>
    <property type="match status" value="1"/>
</dbReference>
<organism evidence="1 2">
    <name type="scientific">Cupriavidus gilardii J11</name>
    <dbReference type="NCBI Taxonomy" id="936133"/>
    <lineage>
        <taxon>Bacteria</taxon>
        <taxon>Pseudomonadati</taxon>
        <taxon>Pseudomonadota</taxon>
        <taxon>Betaproteobacteria</taxon>
        <taxon>Burkholderiales</taxon>
        <taxon>Burkholderiaceae</taxon>
        <taxon>Cupriavidus</taxon>
    </lineage>
</organism>
<comment type="caution">
    <text evidence="1">The sequence shown here is derived from an EMBL/GenBank/DDBJ whole genome shotgun (WGS) entry which is preliminary data.</text>
</comment>
<dbReference type="OrthoDB" id="5863139at2"/>
<keyword evidence="2" id="KW-1185">Reference proteome</keyword>
<accession>A0A562BI79</accession>